<feature type="coiled-coil region" evidence="17">
    <location>
        <begin position="27"/>
        <end position="87"/>
    </location>
</feature>
<dbReference type="EMBL" id="PEYT01000004">
    <property type="protein sequence ID" value="PIS23389.1"/>
    <property type="molecule type" value="Genomic_DNA"/>
</dbReference>
<dbReference type="SUPFAM" id="SSF46589">
    <property type="entry name" value="tRNA-binding arm"/>
    <property type="match status" value="1"/>
</dbReference>
<keyword evidence="7" id="KW-0547">Nucleotide-binding</keyword>
<evidence type="ECO:0000256" key="10">
    <source>
        <dbReference type="ARBA" id="ARBA00023146"/>
    </source>
</evidence>
<evidence type="ECO:0000256" key="14">
    <source>
        <dbReference type="NCBIfam" id="TIGR00414"/>
    </source>
</evidence>
<comment type="catalytic activity">
    <reaction evidence="13">
        <text>tRNA(Ser) + L-serine + ATP = L-seryl-tRNA(Ser) + AMP + diphosphate + H(+)</text>
        <dbReference type="Rhea" id="RHEA:12292"/>
        <dbReference type="Rhea" id="RHEA-COMP:9669"/>
        <dbReference type="Rhea" id="RHEA-COMP:9703"/>
        <dbReference type="ChEBI" id="CHEBI:15378"/>
        <dbReference type="ChEBI" id="CHEBI:30616"/>
        <dbReference type="ChEBI" id="CHEBI:33019"/>
        <dbReference type="ChEBI" id="CHEBI:33384"/>
        <dbReference type="ChEBI" id="CHEBI:78442"/>
        <dbReference type="ChEBI" id="CHEBI:78533"/>
        <dbReference type="ChEBI" id="CHEBI:456215"/>
        <dbReference type="EC" id="6.1.1.11"/>
    </reaction>
</comment>
<dbReference type="PRINTS" id="PR00981">
    <property type="entry name" value="TRNASYNTHSER"/>
</dbReference>
<feature type="binding site" evidence="15">
    <location>
        <position position="275"/>
    </location>
    <ligand>
        <name>L-serine</name>
        <dbReference type="ChEBI" id="CHEBI:33384"/>
    </ligand>
</feature>
<gene>
    <name evidence="19" type="ORF">COT49_00885</name>
</gene>
<feature type="binding site" evidence="15">
    <location>
        <position position="221"/>
    </location>
    <ligand>
        <name>L-serine</name>
        <dbReference type="ChEBI" id="CHEBI:33384"/>
    </ligand>
</feature>
<dbReference type="Pfam" id="PF00587">
    <property type="entry name" value="tRNA-synt_2b"/>
    <property type="match status" value="1"/>
</dbReference>
<dbReference type="CDD" id="cd00770">
    <property type="entry name" value="SerRS_core"/>
    <property type="match status" value="1"/>
</dbReference>
<dbReference type="SUPFAM" id="SSF55681">
    <property type="entry name" value="Class II aaRS and biotin synthetases"/>
    <property type="match status" value="1"/>
</dbReference>
<evidence type="ECO:0000256" key="11">
    <source>
        <dbReference type="ARBA" id="ARBA00039158"/>
    </source>
</evidence>
<dbReference type="Gene3D" id="1.10.287.40">
    <property type="entry name" value="Serine-tRNA synthetase, tRNA binding domain"/>
    <property type="match status" value="1"/>
</dbReference>
<evidence type="ECO:0000256" key="8">
    <source>
        <dbReference type="ARBA" id="ARBA00022840"/>
    </source>
</evidence>
<evidence type="ECO:0000256" key="5">
    <source>
        <dbReference type="ARBA" id="ARBA00022490"/>
    </source>
</evidence>
<reference evidence="20" key="1">
    <citation type="submission" date="2017-09" db="EMBL/GenBank/DDBJ databases">
        <title>Depth-based differentiation of microbial function through sediment-hosted aquifers and enrichment of novel symbionts in the deep terrestrial subsurface.</title>
        <authorList>
            <person name="Probst A.J."/>
            <person name="Ladd B."/>
            <person name="Jarett J.K."/>
            <person name="Geller-Mcgrath D.E."/>
            <person name="Sieber C.M.K."/>
            <person name="Emerson J.B."/>
            <person name="Anantharaman K."/>
            <person name="Thomas B.C."/>
            <person name="Malmstrom R."/>
            <person name="Stieglmeier M."/>
            <person name="Klingl A."/>
            <person name="Woyke T."/>
            <person name="Ryan C.M."/>
            <person name="Banfield J.F."/>
        </authorList>
    </citation>
    <scope>NUCLEOTIDE SEQUENCE [LARGE SCALE GENOMIC DNA]</scope>
</reference>
<protein>
    <recommendedName>
        <fullName evidence="11 14">Serine--tRNA ligase</fullName>
        <ecNumber evidence="4 14">6.1.1.11</ecNumber>
    </recommendedName>
</protein>
<dbReference type="GO" id="GO:0004828">
    <property type="term" value="F:serine-tRNA ligase activity"/>
    <property type="evidence" value="ECO:0007669"/>
    <property type="project" value="UniProtKB-UniRule"/>
</dbReference>
<organism evidence="19 20">
    <name type="scientific">candidate division WWE3 bacterium CG08_land_8_20_14_0_20_40_13</name>
    <dbReference type="NCBI Taxonomy" id="1975084"/>
    <lineage>
        <taxon>Bacteria</taxon>
        <taxon>Katanobacteria</taxon>
    </lineage>
</organism>
<dbReference type="InterPro" id="IPR002314">
    <property type="entry name" value="aa-tRNA-synt_IIb"/>
</dbReference>
<feature type="binding site" evidence="16">
    <location>
        <begin position="339"/>
        <end position="342"/>
    </location>
    <ligand>
        <name>ATP</name>
        <dbReference type="ChEBI" id="CHEBI:30616"/>
    </ligand>
</feature>
<dbReference type="EC" id="6.1.1.11" evidence="4 14"/>
<comment type="catalytic activity">
    <reaction evidence="12">
        <text>tRNA(Sec) + L-serine + ATP = L-seryl-tRNA(Sec) + AMP + diphosphate + H(+)</text>
        <dbReference type="Rhea" id="RHEA:42580"/>
        <dbReference type="Rhea" id="RHEA-COMP:9742"/>
        <dbReference type="Rhea" id="RHEA-COMP:10128"/>
        <dbReference type="ChEBI" id="CHEBI:15378"/>
        <dbReference type="ChEBI" id="CHEBI:30616"/>
        <dbReference type="ChEBI" id="CHEBI:33019"/>
        <dbReference type="ChEBI" id="CHEBI:33384"/>
        <dbReference type="ChEBI" id="CHEBI:78442"/>
        <dbReference type="ChEBI" id="CHEBI:78533"/>
        <dbReference type="ChEBI" id="CHEBI:456215"/>
        <dbReference type="EC" id="6.1.1.11"/>
    </reaction>
</comment>
<keyword evidence="10" id="KW-0030">Aminoacyl-tRNA synthetase</keyword>
<keyword evidence="9" id="KW-0648">Protein biosynthesis</keyword>
<dbReference type="InterPro" id="IPR002317">
    <property type="entry name" value="Ser-tRNA-ligase_type_1"/>
</dbReference>
<name>A0A2H0XGW0_UNCKA</name>
<evidence type="ECO:0000256" key="3">
    <source>
        <dbReference type="ARBA" id="ARBA00010728"/>
    </source>
</evidence>
<keyword evidence="8 16" id="KW-0067">ATP-binding</keyword>
<dbReference type="NCBIfam" id="TIGR00414">
    <property type="entry name" value="serS"/>
    <property type="match status" value="1"/>
</dbReference>
<evidence type="ECO:0000256" key="7">
    <source>
        <dbReference type="ARBA" id="ARBA00022741"/>
    </source>
</evidence>
<evidence type="ECO:0000256" key="9">
    <source>
        <dbReference type="ARBA" id="ARBA00022917"/>
    </source>
</evidence>
<evidence type="ECO:0000256" key="6">
    <source>
        <dbReference type="ARBA" id="ARBA00022598"/>
    </source>
</evidence>
<keyword evidence="17" id="KW-0175">Coiled coil</keyword>
<dbReference type="Gene3D" id="3.30.930.10">
    <property type="entry name" value="Bira Bifunctional Protein, Domain 2"/>
    <property type="match status" value="1"/>
</dbReference>
<accession>A0A2H0XGW0</accession>
<dbReference type="InterPro" id="IPR015866">
    <property type="entry name" value="Ser-tRNA-synth_1_N"/>
</dbReference>
<dbReference type="GO" id="GO:0006434">
    <property type="term" value="P:seryl-tRNA aminoacylation"/>
    <property type="evidence" value="ECO:0007669"/>
    <property type="project" value="UniProtKB-UniRule"/>
</dbReference>
<dbReference type="AlphaFoldDB" id="A0A2H0XGW0"/>
<evidence type="ECO:0000256" key="17">
    <source>
        <dbReference type="SAM" id="Coils"/>
    </source>
</evidence>
<feature type="domain" description="Aminoacyl-transfer RNA synthetases class-II family profile" evidence="18">
    <location>
        <begin position="168"/>
        <end position="398"/>
    </location>
</feature>
<dbReference type="InterPro" id="IPR042103">
    <property type="entry name" value="SerRS_1_N_sf"/>
</dbReference>
<evidence type="ECO:0000256" key="2">
    <source>
        <dbReference type="ARBA" id="ARBA00005045"/>
    </source>
</evidence>
<sequence length="414" mass="47604">MLDIDFIKQNKEAVIANCQRRKCKVDINELLDLIEKKNAKIVELEALRHEINALSKTKPDAKTIQKLKILKENTRALQEELDKLLVKVETKLSWLPNMLSSDVPHGKDDSENVEVKKWGDLPKFDFTPRDHEDLGIALDILDKERATKVTEGKFYFLKGNGARLTWALYTFAQNLLFEKGFTFFLTPDLAKQNSLFGTGYLPFATDDLYAIQRTGLSLIGTSEQVLVSYHANETMDEKNLPKMYCAFSPCFRTEAGSYGKDTRGIFRVHQFHKLEQIVFCRPEDSEKYMDLCQKNEEDLAEALGIPYRRVLVCDGDMGAPGYKKYDLEGWFPGQNRYRELTSNTNLTDFQTRRLNIKFLNSKKDNRFPHTISATAISDRWVLAILENNQQKDGSVKVPEVLRPYLGNLDVIRPK</sequence>
<comment type="caution">
    <text evidence="19">The sequence shown here is derived from an EMBL/GenBank/DDBJ whole genome shotgun (WGS) entry which is preliminary data.</text>
</comment>
<evidence type="ECO:0000259" key="18">
    <source>
        <dbReference type="PROSITE" id="PS50862"/>
    </source>
</evidence>
<evidence type="ECO:0000256" key="13">
    <source>
        <dbReference type="ARBA" id="ARBA00048823"/>
    </source>
</evidence>
<comment type="similarity">
    <text evidence="3">Belongs to the class-II aminoacyl-tRNA synthetase family. Type-1 seryl-tRNA synthetase subfamily.</text>
</comment>
<keyword evidence="5" id="KW-0963">Cytoplasm</keyword>
<evidence type="ECO:0000256" key="16">
    <source>
        <dbReference type="PIRSR" id="PIRSR001529-2"/>
    </source>
</evidence>
<dbReference type="Pfam" id="PF02403">
    <property type="entry name" value="Seryl_tRNA_N"/>
    <property type="match status" value="1"/>
</dbReference>
<dbReference type="InterPro" id="IPR045864">
    <property type="entry name" value="aa-tRNA-synth_II/BPL/LPL"/>
</dbReference>
<evidence type="ECO:0000256" key="4">
    <source>
        <dbReference type="ARBA" id="ARBA00012840"/>
    </source>
</evidence>
<evidence type="ECO:0000256" key="12">
    <source>
        <dbReference type="ARBA" id="ARBA00047929"/>
    </source>
</evidence>
<dbReference type="PROSITE" id="PS50862">
    <property type="entry name" value="AA_TRNA_LIGASE_II"/>
    <property type="match status" value="1"/>
</dbReference>
<feature type="binding site" evidence="16">
    <location>
        <begin position="252"/>
        <end position="254"/>
    </location>
    <ligand>
        <name>ATP</name>
        <dbReference type="ChEBI" id="CHEBI:30616"/>
    </ligand>
</feature>
<feature type="site" description="Important for serine binding" evidence="15">
    <location>
        <position position="374"/>
    </location>
</feature>
<proteinExistence type="inferred from homology"/>
<dbReference type="InterPro" id="IPR010978">
    <property type="entry name" value="tRNA-bd_arm"/>
</dbReference>
<evidence type="ECO:0000256" key="15">
    <source>
        <dbReference type="PIRSR" id="PIRSR001529-1"/>
    </source>
</evidence>
<dbReference type="InterPro" id="IPR006195">
    <property type="entry name" value="aa-tRNA-synth_II"/>
</dbReference>
<dbReference type="PANTHER" id="PTHR43697:SF1">
    <property type="entry name" value="SERINE--TRNA LIGASE"/>
    <property type="match status" value="1"/>
</dbReference>
<feature type="binding site" evidence="16">
    <location>
        <begin position="268"/>
        <end position="271"/>
    </location>
    <ligand>
        <name>ATP</name>
        <dbReference type="ChEBI" id="CHEBI:30616"/>
    </ligand>
</feature>
<feature type="binding site" evidence="15">
    <location>
        <position position="252"/>
    </location>
    <ligand>
        <name>L-serine</name>
        <dbReference type="ChEBI" id="CHEBI:33384"/>
    </ligand>
</feature>
<comment type="pathway">
    <text evidence="2">Aminoacyl-tRNA biosynthesis; selenocysteinyl-tRNA(Sec) biosynthesis; L-seryl-tRNA(Sec) from L-serine and tRNA(Sec): step 1/1.</text>
</comment>
<dbReference type="InterPro" id="IPR033729">
    <property type="entry name" value="SerRS_core"/>
</dbReference>
<evidence type="ECO:0000313" key="19">
    <source>
        <dbReference type="EMBL" id="PIS23389.1"/>
    </source>
</evidence>
<evidence type="ECO:0000313" key="20">
    <source>
        <dbReference type="Proteomes" id="UP000230340"/>
    </source>
</evidence>
<dbReference type="GO" id="GO:0005524">
    <property type="term" value="F:ATP binding"/>
    <property type="evidence" value="ECO:0007669"/>
    <property type="project" value="UniProtKB-KW"/>
</dbReference>
<dbReference type="Proteomes" id="UP000230340">
    <property type="component" value="Unassembled WGS sequence"/>
</dbReference>
<dbReference type="PANTHER" id="PTHR43697">
    <property type="entry name" value="SERYL-TRNA SYNTHETASE"/>
    <property type="match status" value="1"/>
</dbReference>
<keyword evidence="6 19" id="KW-0436">Ligase</keyword>
<comment type="subcellular location">
    <subcellularLocation>
        <location evidence="1">Cytoplasm</location>
    </subcellularLocation>
</comment>
<dbReference type="PIRSF" id="PIRSF001529">
    <property type="entry name" value="Ser-tRNA-synth_IIa"/>
    <property type="match status" value="1"/>
</dbReference>
<evidence type="ECO:0000256" key="1">
    <source>
        <dbReference type="ARBA" id="ARBA00004496"/>
    </source>
</evidence>
<dbReference type="GO" id="GO:0005737">
    <property type="term" value="C:cytoplasm"/>
    <property type="evidence" value="ECO:0007669"/>
    <property type="project" value="UniProtKB-SubCell"/>
</dbReference>